<dbReference type="PANTHER" id="PTHR48044:SF29">
    <property type="entry name" value="GLYCOSYLTRANSFERASE"/>
    <property type="match status" value="1"/>
</dbReference>
<comment type="caution">
    <text evidence="1">The sequence shown here is derived from an EMBL/GenBank/DDBJ whole genome shotgun (WGS) entry which is preliminary data.</text>
</comment>
<dbReference type="PANTHER" id="PTHR48044">
    <property type="entry name" value="GLYCOSYLTRANSFERASE"/>
    <property type="match status" value="1"/>
</dbReference>
<proteinExistence type="predicted"/>
<dbReference type="AlphaFoldDB" id="A0AAV8CY83"/>
<dbReference type="Gene3D" id="3.40.50.2000">
    <property type="entry name" value="Glycogen Phosphorylase B"/>
    <property type="match status" value="1"/>
</dbReference>
<dbReference type="GO" id="GO:0008194">
    <property type="term" value="F:UDP-glycosyltransferase activity"/>
    <property type="evidence" value="ECO:0007669"/>
    <property type="project" value="UniProtKB-ARBA"/>
</dbReference>
<dbReference type="EMBL" id="JAMFTS010000004">
    <property type="protein sequence ID" value="KAJ4759699.1"/>
    <property type="molecule type" value="Genomic_DNA"/>
</dbReference>
<organism evidence="1 2">
    <name type="scientific">Rhynchospora pubera</name>
    <dbReference type="NCBI Taxonomy" id="906938"/>
    <lineage>
        <taxon>Eukaryota</taxon>
        <taxon>Viridiplantae</taxon>
        <taxon>Streptophyta</taxon>
        <taxon>Embryophyta</taxon>
        <taxon>Tracheophyta</taxon>
        <taxon>Spermatophyta</taxon>
        <taxon>Magnoliopsida</taxon>
        <taxon>Liliopsida</taxon>
        <taxon>Poales</taxon>
        <taxon>Cyperaceae</taxon>
        <taxon>Cyperoideae</taxon>
        <taxon>Rhynchosporeae</taxon>
        <taxon>Rhynchospora</taxon>
    </lineage>
</organism>
<protein>
    <submittedName>
        <fullName evidence="1">Glycosyltransferase</fullName>
    </submittedName>
</protein>
<accession>A0AAV8CY83</accession>
<reference evidence="1" key="1">
    <citation type="submission" date="2022-08" db="EMBL/GenBank/DDBJ databases">
        <authorList>
            <person name="Marques A."/>
        </authorList>
    </citation>
    <scope>NUCLEOTIDE SEQUENCE</scope>
    <source>
        <strain evidence="1">RhyPub2mFocal</strain>
        <tissue evidence="1">Leaves</tissue>
    </source>
</reference>
<dbReference type="GO" id="GO:1901135">
    <property type="term" value="P:carbohydrate derivative metabolic process"/>
    <property type="evidence" value="ECO:0007669"/>
    <property type="project" value="UniProtKB-ARBA"/>
</dbReference>
<name>A0AAV8CY83_9POAL</name>
<gene>
    <name evidence="1" type="ORF">LUZ62_070074</name>
</gene>
<sequence>MDKKSLSVLMLPWLSHGHANRYLELAKRLTQELDNLSIHFCSTPIILESIRDILNQLPMATSSSNLPPPQSRINLVEIHLPELAELPPHLQTTKVLTNTFSSKTHSSLR</sequence>
<dbReference type="SUPFAM" id="SSF53756">
    <property type="entry name" value="UDP-Glycosyltransferase/glycogen phosphorylase"/>
    <property type="match status" value="1"/>
</dbReference>
<evidence type="ECO:0000313" key="1">
    <source>
        <dbReference type="EMBL" id="KAJ4759699.1"/>
    </source>
</evidence>
<keyword evidence="2" id="KW-1185">Reference proteome</keyword>
<dbReference type="Proteomes" id="UP001140206">
    <property type="component" value="Chromosome 4"/>
</dbReference>
<evidence type="ECO:0000313" key="2">
    <source>
        <dbReference type="Proteomes" id="UP001140206"/>
    </source>
</evidence>